<evidence type="ECO:0000313" key="2">
    <source>
        <dbReference type="EMBL" id="SHK29724.1"/>
    </source>
</evidence>
<accession>A0A1M6RB85</accession>
<dbReference type="AlphaFoldDB" id="A0A1M6RB85"/>
<keyword evidence="3" id="KW-1185">Reference proteome</keyword>
<gene>
    <name evidence="2" type="ORF">SAMN02745248_02242</name>
</gene>
<dbReference type="RefSeq" id="WP_178139257.1">
    <property type="nucleotide sequence ID" value="NZ_FRAD01000021.1"/>
</dbReference>
<protein>
    <submittedName>
        <fullName evidence="2">Predicted nucleotide-binding protein containing TIR-like domain-containing protein</fullName>
    </submittedName>
</protein>
<evidence type="ECO:0000313" key="3">
    <source>
        <dbReference type="Proteomes" id="UP000183952"/>
    </source>
</evidence>
<dbReference type="EMBL" id="FRAD01000021">
    <property type="protein sequence ID" value="SHK29724.1"/>
    <property type="molecule type" value="Genomic_DNA"/>
</dbReference>
<name>A0A1M6RB85_9CLOT</name>
<sequence>MINYKILKIELLAIIGNISEYTSNPNISIPNKTLKEGLEQDNLNFEVLEFCCIKISDWYSKNMSNIQTNGYVFYKEVHRENKIKVDKIIKDISDNKEEYEKFFSSPVIEQENPSISGKKIFIVHGHDDGIKNEVARFLENLGLEPIILHEQSSSGDTIIEKIERYSNVGFGIVLYTPCDKGGVAKEPIDLNFRARQNVVFEHGYLIGKIGRKNVVALVKETVEKPNDISGVVYVSYDSNGAWKTEIAKELNAYGYSIDFNKLFK</sequence>
<dbReference type="InterPro" id="IPR019302">
    <property type="entry name" value="CAP12/PCTIR_TIR_dom"/>
</dbReference>
<dbReference type="GO" id="GO:0050135">
    <property type="term" value="F:NADP+ nucleosidase activity"/>
    <property type="evidence" value="ECO:0007669"/>
    <property type="project" value="InterPro"/>
</dbReference>
<organism evidence="2 3">
    <name type="scientific">Hathewaya proteolytica DSM 3090</name>
    <dbReference type="NCBI Taxonomy" id="1121331"/>
    <lineage>
        <taxon>Bacteria</taxon>
        <taxon>Bacillati</taxon>
        <taxon>Bacillota</taxon>
        <taxon>Clostridia</taxon>
        <taxon>Eubacteriales</taxon>
        <taxon>Clostridiaceae</taxon>
        <taxon>Hathewaya</taxon>
    </lineage>
</organism>
<dbReference type="Proteomes" id="UP000183952">
    <property type="component" value="Unassembled WGS sequence"/>
</dbReference>
<reference evidence="2 3" key="1">
    <citation type="submission" date="2016-11" db="EMBL/GenBank/DDBJ databases">
        <authorList>
            <person name="Jaros S."/>
            <person name="Januszkiewicz K."/>
            <person name="Wedrychowicz H."/>
        </authorList>
    </citation>
    <scope>NUCLEOTIDE SEQUENCE [LARGE SCALE GENOMIC DNA]</scope>
    <source>
        <strain evidence="2 3">DSM 3090</strain>
    </source>
</reference>
<dbReference type="Pfam" id="PF10137">
    <property type="entry name" value="CAP12-PCTIR_TIR"/>
    <property type="match status" value="1"/>
</dbReference>
<feature type="domain" description="CD-NTase-associated protein 12/Pycsar effector protein TIR" evidence="1">
    <location>
        <begin position="119"/>
        <end position="237"/>
    </location>
</feature>
<evidence type="ECO:0000259" key="1">
    <source>
        <dbReference type="Pfam" id="PF10137"/>
    </source>
</evidence>
<proteinExistence type="predicted"/>